<dbReference type="PROSITE" id="PS51257">
    <property type="entry name" value="PROKAR_LIPOPROTEIN"/>
    <property type="match status" value="1"/>
</dbReference>
<evidence type="ECO:0000313" key="1">
    <source>
        <dbReference type="EMBL" id="SVB37783.1"/>
    </source>
</evidence>
<gene>
    <name evidence="1" type="ORF">METZ01_LOCUS190637</name>
</gene>
<protein>
    <submittedName>
        <fullName evidence="1">Uncharacterized protein</fullName>
    </submittedName>
</protein>
<organism evidence="1">
    <name type="scientific">marine metagenome</name>
    <dbReference type="NCBI Taxonomy" id="408172"/>
    <lineage>
        <taxon>unclassified sequences</taxon>
        <taxon>metagenomes</taxon>
        <taxon>ecological metagenomes</taxon>
    </lineage>
</organism>
<dbReference type="EMBL" id="UINC01039382">
    <property type="protein sequence ID" value="SVB37783.1"/>
    <property type="molecule type" value="Genomic_DNA"/>
</dbReference>
<name>A0A382DJI3_9ZZZZ</name>
<feature type="non-terminal residue" evidence="1">
    <location>
        <position position="31"/>
    </location>
</feature>
<proteinExistence type="predicted"/>
<reference evidence="1" key="1">
    <citation type="submission" date="2018-05" db="EMBL/GenBank/DDBJ databases">
        <authorList>
            <person name="Lanie J.A."/>
            <person name="Ng W.-L."/>
            <person name="Kazmierczak K.M."/>
            <person name="Andrzejewski T.M."/>
            <person name="Davidsen T.M."/>
            <person name="Wayne K.J."/>
            <person name="Tettelin H."/>
            <person name="Glass J.I."/>
            <person name="Rusch D."/>
            <person name="Podicherti R."/>
            <person name="Tsui H.-C.T."/>
            <person name="Winkler M.E."/>
        </authorList>
    </citation>
    <scope>NUCLEOTIDE SEQUENCE</scope>
</reference>
<accession>A0A382DJI3</accession>
<sequence length="31" mass="3279">MNKILTTIGAVVFLLGCSTLPQEQDQTSAQA</sequence>
<dbReference type="AlphaFoldDB" id="A0A382DJI3"/>